<sequence length="13" mass="1548">MLYLIESFSSDSR</sequence>
<proteinExistence type="predicted"/>
<accession>A0A2P2NGR2</accession>
<evidence type="ECO:0000313" key="1">
    <source>
        <dbReference type="EMBL" id="MBX41644.1"/>
    </source>
</evidence>
<reference evidence="1" key="1">
    <citation type="submission" date="2018-02" db="EMBL/GenBank/DDBJ databases">
        <title>Rhizophora mucronata_Transcriptome.</title>
        <authorList>
            <person name="Meera S.P."/>
            <person name="Sreeshan A."/>
            <person name="Augustine A."/>
        </authorList>
    </citation>
    <scope>NUCLEOTIDE SEQUENCE</scope>
    <source>
        <tissue evidence="1">Leaf</tissue>
    </source>
</reference>
<organism evidence="1">
    <name type="scientific">Rhizophora mucronata</name>
    <name type="common">Asiatic mangrove</name>
    <dbReference type="NCBI Taxonomy" id="61149"/>
    <lineage>
        <taxon>Eukaryota</taxon>
        <taxon>Viridiplantae</taxon>
        <taxon>Streptophyta</taxon>
        <taxon>Embryophyta</taxon>
        <taxon>Tracheophyta</taxon>
        <taxon>Spermatophyta</taxon>
        <taxon>Magnoliopsida</taxon>
        <taxon>eudicotyledons</taxon>
        <taxon>Gunneridae</taxon>
        <taxon>Pentapetalae</taxon>
        <taxon>rosids</taxon>
        <taxon>fabids</taxon>
        <taxon>Malpighiales</taxon>
        <taxon>Rhizophoraceae</taxon>
        <taxon>Rhizophora</taxon>
    </lineage>
</organism>
<name>A0A2P2NGR2_RHIMU</name>
<protein>
    <submittedName>
        <fullName evidence="1">Uncharacterized protein</fullName>
    </submittedName>
</protein>
<dbReference type="EMBL" id="GGEC01061160">
    <property type="protein sequence ID" value="MBX41644.1"/>
    <property type="molecule type" value="Transcribed_RNA"/>
</dbReference>